<comment type="caution">
    <text evidence="2">The sequence shown here is derived from an EMBL/GenBank/DDBJ whole genome shotgun (WGS) entry which is preliminary data.</text>
</comment>
<evidence type="ECO:0000313" key="2">
    <source>
        <dbReference type="EMBL" id="GGL13017.1"/>
    </source>
</evidence>
<dbReference type="Proteomes" id="UP000648535">
    <property type="component" value="Unassembled WGS sequence"/>
</dbReference>
<dbReference type="AlphaFoldDB" id="A0A8H9GCL3"/>
<organism evidence="2 4">
    <name type="scientific">Curtobacterium luteum</name>
    <dbReference type="NCBI Taxonomy" id="33881"/>
    <lineage>
        <taxon>Bacteria</taxon>
        <taxon>Bacillati</taxon>
        <taxon>Actinomycetota</taxon>
        <taxon>Actinomycetes</taxon>
        <taxon>Micrococcales</taxon>
        <taxon>Microbacteriaceae</taxon>
        <taxon>Curtobacterium</taxon>
    </lineage>
</organism>
<name>A0A8H9GCL3_9MICO</name>
<reference evidence="3 5" key="3">
    <citation type="submission" date="2021-01" db="EMBL/GenBank/DDBJ databases">
        <title>Sequencing the genomes of 1000 actinobacteria strains.</title>
        <authorList>
            <person name="Klenk H.-P."/>
        </authorList>
    </citation>
    <scope>NUCLEOTIDE SEQUENCE [LARGE SCALE GENOMIC DNA]</scope>
    <source>
        <strain evidence="3 5">DSM 20542</strain>
    </source>
</reference>
<feature type="region of interest" description="Disordered" evidence="1">
    <location>
        <begin position="46"/>
        <end position="77"/>
    </location>
</feature>
<gene>
    <name evidence="2" type="ORF">GCM10009769_33720</name>
    <name evidence="3" type="ORF">JOE58_001962</name>
</gene>
<evidence type="ECO:0000313" key="4">
    <source>
        <dbReference type="Proteomes" id="UP000648535"/>
    </source>
</evidence>
<feature type="region of interest" description="Disordered" evidence="1">
    <location>
        <begin position="1"/>
        <end position="29"/>
    </location>
</feature>
<reference evidence="2" key="1">
    <citation type="journal article" date="2014" name="Int. J. Syst. Evol. Microbiol.">
        <title>Complete genome sequence of Corynebacterium casei LMG S-19264T (=DSM 44701T), isolated from a smear-ripened cheese.</title>
        <authorList>
            <consortium name="US DOE Joint Genome Institute (JGI-PGF)"/>
            <person name="Walter F."/>
            <person name="Albersmeier A."/>
            <person name="Kalinowski J."/>
            <person name="Ruckert C."/>
        </authorList>
    </citation>
    <scope>NUCLEOTIDE SEQUENCE</scope>
    <source>
        <strain evidence="2">JCM 1480</strain>
    </source>
</reference>
<evidence type="ECO:0000313" key="3">
    <source>
        <dbReference type="EMBL" id="MBM7802711.1"/>
    </source>
</evidence>
<reference evidence="2" key="2">
    <citation type="submission" date="2020-09" db="EMBL/GenBank/DDBJ databases">
        <authorList>
            <person name="Sun Q."/>
            <person name="Ohkuma M."/>
        </authorList>
    </citation>
    <scope>NUCLEOTIDE SEQUENCE</scope>
    <source>
        <strain evidence="2">JCM 1480</strain>
    </source>
</reference>
<evidence type="ECO:0000313" key="5">
    <source>
        <dbReference type="Proteomes" id="UP000746584"/>
    </source>
</evidence>
<accession>A0A8H9GCL3</accession>
<sequence length="77" mass="8483">MHHDATPAADEPAALHETTTTAPALDPERPVRDLCMSVFDRWRCGREDGHTGAHTSGTDDATASWNDSAAGRRLRWR</sequence>
<dbReference type="RefSeq" id="WP_175327270.1">
    <property type="nucleotide sequence ID" value="NZ_BMOI01000022.1"/>
</dbReference>
<protein>
    <submittedName>
        <fullName evidence="2">Uncharacterized protein</fullName>
    </submittedName>
</protein>
<proteinExistence type="predicted"/>
<dbReference type="Proteomes" id="UP000746584">
    <property type="component" value="Unassembled WGS sequence"/>
</dbReference>
<evidence type="ECO:0000256" key="1">
    <source>
        <dbReference type="SAM" id="MobiDB-lite"/>
    </source>
</evidence>
<feature type="compositionally biased region" description="Polar residues" evidence="1">
    <location>
        <begin position="53"/>
        <end position="67"/>
    </location>
</feature>
<keyword evidence="5" id="KW-1185">Reference proteome</keyword>
<dbReference type="EMBL" id="BMOI01000022">
    <property type="protein sequence ID" value="GGL13017.1"/>
    <property type="molecule type" value="Genomic_DNA"/>
</dbReference>
<dbReference type="EMBL" id="JAFBCG010000001">
    <property type="protein sequence ID" value="MBM7802711.1"/>
    <property type="molecule type" value="Genomic_DNA"/>
</dbReference>